<dbReference type="SUPFAM" id="SSF56219">
    <property type="entry name" value="DNase I-like"/>
    <property type="match status" value="1"/>
</dbReference>
<evidence type="ECO:0000313" key="3">
    <source>
        <dbReference type="Proteomes" id="UP001497516"/>
    </source>
</evidence>
<dbReference type="SUPFAM" id="SSF56672">
    <property type="entry name" value="DNA/RNA polymerases"/>
    <property type="match status" value="1"/>
</dbReference>
<evidence type="ECO:0000259" key="1">
    <source>
        <dbReference type="PROSITE" id="PS50878"/>
    </source>
</evidence>
<dbReference type="AlphaFoldDB" id="A0AAV2EBL8"/>
<dbReference type="InterPro" id="IPR043502">
    <property type="entry name" value="DNA/RNA_pol_sf"/>
</dbReference>
<dbReference type="CDD" id="cd01650">
    <property type="entry name" value="RT_nLTR_like"/>
    <property type="match status" value="1"/>
</dbReference>
<sequence length="1175" mass="133701">MIVRNIFGRRSFSWVSKPAIGSAGGILIIWDSSLFSKQSEKVGNYCLCVEFQDISSSKVWHLLVVYGPQDRRDKLLFLEEITGFCQDAHGPICIAGDFNLVRSHEDYIGVRRSPDLMAEFNLFIDNNALIDLPLGGSRFTRSGGFGSGSLSQIDRVLLSVDFDILYSDCSLSALERFDSDHNPLLLKWGDVGRIKRPWRFESMWLEDERFFRDIPGWFETSLSGSGLIFRWSKRLQDLKSKLKVWNKETFGNINTRIEVLLQEIKNLDILEENGDISSDDQCLRNSLKIDLENLLTLHEISWRQKSRELWLKVGERNSGFFHRAANYRRKVNYINLIKINGIPVEGREELSRAVVTHYQNLFLDKFHSRPFPRYYMDCRLSELDKNLLTQHFSEAEILAALRDSDGGKAPGPDGFPMEFYKRCWDLLRPEILSAFGEFYDSGYLPKCAAHSFICLTPKKDTIEDIKDLRPISLLGSINKLLSKVLARRLGLILPKVVSKFQHASVCGRQISEAGLIANELVDSRKKSRKPGLMFKLDIEKAFDNVNWNCLFKVLSTLDFPTKWLRWMKGVMCSPMYSILINGEAKGFFPAQKGLRQGGPLSPGLFVLIMDILSFMIVRLQQEGKVKGFCMDEDHGLGEVSHLLFADDSLIFCDASQDQVLNILATLVCFQAVTGLKINLDKSVMYTMGDVPEPSFFASIFGCKWSRDPSVYLGFPLGAKPNGVNIWDPLEDSYRKKLQGWRGRHLSFGARMVLIKSILSSKPVHLFSLLKAPRRTTNRLEQIQRQFLWQGTGDDHKNPLVRWDVCKASRSNGGLGIIDLASFNSALLAKWAWRFAAEQEGWWRSLISIKYPNSLSSWQPGHIHGGYSKSVWSNINRDFDKFWKLACLDPGCGSDVSFWHDNWCPGSTLASRYPRVAAAASHPAARISDMYHRSGEIVRWDFPLNLSLRGGAEREHLDLMSFLNSSAAGRVTNGPGRLVWLPNPDSGFSVSFMYRTLADDLFPGVANYPAASIWKSIIPTKVCFFLWTLSHMKLRTIDKLKSWGLALANRCDLCKCQEETANHLFVNCAFVREVWLGIKRACPLVESPSGDIVTVLQTWPSGVLDNVNSWFSYAALHSVCWHVWRERNRRIFNDSSSPARIVSRNACKEAIDWISAHNKADRSICSQWLNERIQRI</sequence>
<dbReference type="InterPro" id="IPR026960">
    <property type="entry name" value="RVT-Znf"/>
</dbReference>
<dbReference type="Pfam" id="PF03372">
    <property type="entry name" value="Exo_endo_phos"/>
    <property type="match status" value="1"/>
</dbReference>
<dbReference type="Gene3D" id="3.60.10.10">
    <property type="entry name" value="Endonuclease/exonuclease/phosphatase"/>
    <property type="match status" value="1"/>
</dbReference>
<protein>
    <recommendedName>
        <fullName evidence="1">Reverse transcriptase domain-containing protein</fullName>
    </recommendedName>
</protein>
<name>A0AAV2EBL8_9ROSI</name>
<gene>
    <name evidence="2" type="ORF">LTRI10_LOCUS24583</name>
</gene>
<dbReference type="EMBL" id="OZ034817">
    <property type="protein sequence ID" value="CAL1383299.1"/>
    <property type="molecule type" value="Genomic_DNA"/>
</dbReference>
<evidence type="ECO:0000313" key="2">
    <source>
        <dbReference type="EMBL" id="CAL1383299.1"/>
    </source>
</evidence>
<dbReference type="InterPro" id="IPR036691">
    <property type="entry name" value="Endo/exonu/phosph_ase_sf"/>
</dbReference>
<accession>A0AAV2EBL8</accession>
<dbReference type="GO" id="GO:0003824">
    <property type="term" value="F:catalytic activity"/>
    <property type="evidence" value="ECO:0007669"/>
    <property type="project" value="InterPro"/>
</dbReference>
<keyword evidence="3" id="KW-1185">Reference proteome</keyword>
<dbReference type="InterPro" id="IPR000477">
    <property type="entry name" value="RT_dom"/>
</dbReference>
<dbReference type="Proteomes" id="UP001497516">
    <property type="component" value="Chromosome 4"/>
</dbReference>
<dbReference type="PANTHER" id="PTHR33116:SF78">
    <property type="entry name" value="OS12G0587133 PROTEIN"/>
    <property type="match status" value="1"/>
</dbReference>
<dbReference type="PANTHER" id="PTHR33116">
    <property type="entry name" value="REVERSE TRANSCRIPTASE ZINC-BINDING DOMAIN-CONTAINING PROTEIN-RELATED-RELATED"/>
    <property type="match status" value="1"/>
</dbReference>
<dbReference type="Pfam" id="PF13966">
    <property type="entry name" value="zf-RVT"/>
    <property type="match status" value="1"/>
</dbReference>
<proteinExistence type="predicted"/>
<feature type="domain" description="Reverse transcriptase" evidence="1">
    <location>
        <begin position="437"/>
        <end position="716"/>
    </location>
</feature>
<reference evidence="2 3" key="1">
    <citation type="submission" date="2024-04" db="EMBL/GenBank/DDBJ databases">
        <authorList>
            <person name="Fracassetti M."/>
        </authorList>
    </citation>
    <scope>NUCLEOTIDE SEQUENCE [LARGE SCALE GENOMIC DNA]</scope>
</reference>
<dbReference type="Pfam" id="PF00078">
    <property type="entry name" value="RVT_1"/>
    <property type="match status" value="1"/>
</dbReference>
<organism evidence="2 3">
    <name type="scientific">Linum trigynum</name>
    <dbReference type="NCBI Taxonomy" id="586398"/>
    <lineage>
        <taxon>Eukaryota</taxon>
        <taxon>Viridiplantae</taxon>
        <taxon>Streptophyta</taxon>
        <taxon>Embryophyta</taxon>
        <taxon>Tracheophyta</taxon>
        <taxon>Spermatophyta</taxon>
        <taxon>Magnoliopsida</taxon>
        <taxon>eudicotyledons</taxon>
        <taxon>Gunneridae</taxon>
        <taxon>Pentapetalae</taxon>
        <taxon>rosids</taxon>
        <taxon>fabids</taxon>
        <taxon>Malpighiales</taxon>
        <taxon>Linaceae</taxon>
        <taxon>Linum</taxon>
    </lineage>
</organism>
<dbReference type="PROSITE" id="PS50878">
    <property type="entry name" value="RT_POL"/>
    <property type="match status" value="1"/>
</dbReference>
<dbReference type="InterPro" id="IPR005135">
    <property type="entry name" value="Endo/exonuclease/phosphatase"/>
</dbReference>